<accession>A0A096C187</accession>
<dbReference type="AlphaFoldDB" id="A0A096C187"/>
<reference evidence="1 2" key="1">
    <citation type="submission" date="2014-07" db="EMBL/GenBank/DDBJ databases">
        <authorList>
            <person name="McCorrison J."/>
            <person name="Sanka R."/>
            <person name="Torralba M."/>
            <person name="Gillis M."/>
            <person name="Haft D.H."/>
            <person name="Methe B."/>
            <person name="Sutton G."/>
            <person name="Nelson K.E."/>
        </authorList>
    </citation>
    <scope>NUCLEOTIDE SEQUENCE [LARGE SCALE GENOMIC DNA]</scope>
    <source>
        <strain evidence="1 2">DNF00882</strain>
    </source>
</reference>
<protein>
    <submittedName>
        <fullName evidence="1">Uncharacterized protein</fullName>
    </submittedName>
</protein>
<name>A0A096C187_9BACT</name>
<dbReference type="EMBL" id="JRNR01000075">
    <property type="protein sequence ID" value="KGF48762.1"/>
    <property type="molecule type" value="Genomic_DNA"/>
</dbReference>
<dbReference type="Proteomes" id="UP000029538">
    <property type="component" value="Unassembled WGS sequence"/>
</dbReference>
<organism evidence="1 2">
    <name type="scientific">Prevotella disiens DNF00882</name>
    <dbReference type="NCBI Taxonomy" id="1401075"/>
    <lineage>
        <taxon>Bacteria</taxon>
        <taxon>Pseudomonadati</taxon>
        <taxon>Bacteroidota</taxon>
        <taxon>Bacteroidia</taxon>
        <taxon>Bacteroidales</taxon>
        <taxon>Prevotellaceae</taxon>
        <taxon>Prevotella</taxon>
    </lineage>
</organism>
<evidence type="ECO:0000313" key="2">
    <source>
        <dbReference type="Proteomes" id="UP000029538"/>
    </source>
</evidence>
<proteinExistence type="predicted"/>
<dbReference type="RefSeq" id="WP_036883677.1">
    <property type="nucleotide sequence ID" value="NZ_JRNR01000075.1"/>
</dbReference>
<evidence type="ECO:0000313" key="1">
    <source>
        <dbReference type="EMBL" id="KGF48762.1"/>
    </source>
</evidence>
<comment type="caution">
    <text evidence="1">The sequence shown here is derived from an EMBL/GenBank/DDBJ whole genome shotgun (WGS) entry which is preliminary data.</text>
</comment>
<gene>
    <name evidence="1" type="ORF">HMPREF0654_07845</name>
</gene>
<sequence length="110" mass="13375">MEQEKIEELQTYKEFVRYLAEETKGFTDEIIEAFYDSDFVKFCGYINAKRIFHKGEPCLKFNYEAKTYIANWQSDDNYGVWQRGHNDSYYGYLLFPTKEDGRYFLLEYEM</sequence>